<organism evidence="1">
    <name type="scientific">Anguilla anguilla</name>
    <name type="common">European freshwater eel</name>
    <name type="synonym">Muraena anguilla</name>
    <dbReference type="NCBI Taxonomy" id="7936"/>
    <lineage>
        <taxon>Eukaryota</taxon>
        <taxon>Metazoa</taxon>
        <taxon>Chordata</taxon>
        <taxon>Craniata</taxon>
        <taxon>Vertebrata</taxon>
        <taxon>Euteleostomi</taxon>
        <taxon>Actinopterygii</taxon>
        <taxon>Neopterygii</taxon>
        <taxon>Teleostei</taxon>
        <taxon>Anguilliformes</taxon>
        <taxon>Anguillidae</taxon>
        <taxon>Anguilla</taxon>
    </lineage>
</organism>
<protein>
    <submittedName>
        <fullName evidence="1">Uncharacterized protein</fullName>
    </submittedName>
</protein>
<dbReference type="EMBL" id="GBXM01012813">
    <property type="protein sequence ID" value="JAH95764.1"/>
    <property type="molecule type" value="Transcribed_RNA"/>
</dbReference>
<sequence length="62" mass="6973">MRFAVFPIAVRHAYSPSFQPTTKASIFGCVNIKSWVTLHLGFTTENALKQSSWSRMPGNLML</sequence>
<evidence type="ECO:0000313" key="1">
    <source>
        <dbReference type="EMBL" id="JAH95764.1"/>
    </source>
</evidence>
<name>A0A0E9WZL1_ANGAN</name>
<proteinExistence type="predicted"/>
<accession>A0A0E9WZL1</accession>
<reference evidence="1" key="2">
    <citation type="journal article" date="2015" name="Fish Shellfish Immunol.">
        <title>Early steps in the European eel (Anguilla anguilla)-Vibrio vulnificus interaction in the gills: Role of the RtxA13 toxin.</title>
        <authorList>
            <person name="Callol A."/>
            <person name="Pajuelo D."/>
            <person name="Ebbesson L."/>
            <person name="Teles M."/>
            <person name="MacKenzie S."/>
            <person name="Amaro C."/>
        </authorList>
    </citation>
    <scope>NUCLEOTIDE SEQUENCE</scope>
</reference>
<dbReference type="AlphaFoldDB" id="A0A0E9WZL1"/>
<reference evidence="1" key="1">
    <citation type="submission" date="2014-11" db="EMBL/GenBank/DDBJ databases">
        <authorList>
            <person name="Amaro Gonzalez C."/>
        </authorList>
    </citation>
    <scope>NUCLEOTIDE SEQUENCE</scope>
</reference>